<dbReference type="OrthoDB" id="10609385at2759"/>
<organism evidence="1 2">
    <name type="scientific">Oryza meyeriana var. granulata</name>
    <dbReference type="NCBI Taxonomy" id="110450"/>
    <lineage>
        <taxon>Eukaryota</taxon>
        <taxon>Viridiplantae</taxon>
        <taxon>Streptophyta</taxon>
        <taxon>Embryophyta</taxon>
        <taxon>Tracheophyta</taxon>
        <taxon>Spermatophyta</taxon>
        <taxon>Magnoliopsida</taxon>
        <taxon>Liliopsida</taxon>
        <taxon>Poales</taxon>
        <taxon>Poaceae</taxon>
        <taxon>BOP clade</taxon>
        <taxon>Oryzoideae</taxon>
        <taxon>Oryzeae</taxon>
        <taxon>Oryzinae</taxon>
        <taxon>Oryza</taxon>
        <taxon>Oryza meyeriana</taxon>
    </lineage>
</organism>
<dbReference type="EMBL" id="SPHZ02000007">
    <property type="protein sequence ID" value="KAF0909347.1"/>
    <property type="molecule type" value="Genomic_DNA"/>
</dbReference>
<comment type="caution">
    <text evidence="1">The sequence shown here is derived from an EMBL/GenBank/DDBJ whole genome shotgun (WGS) entry which is preliminary data.</text>
</comment>
<reference evidence="1 2" key="1">
    <citation type="submission" date="2019-11" db="EMBL/GenBank/DDBJ databases">
        <title>Whole genome sequence of Oryza granulata.</title>
        <authorList>
            <person name="Li W."/>
        </authorList>
    </citation>
    <scope>NUCLEOTIDE SEQUENCE [LARGE SCALE GENOMIC DNA]</scope>
    <source>
        <strain evidence="2">cv. Menghai</strain>
        <tissue evidence="1">Leaf</tissue>
    </source>
</reference>
<sequence>MAMEVVRRGMPSYGLPRPEIEIRELPIDDDNGLMDKYPGTEFVVDQSDGKLEHLQHISYNLDKTTVIFLTEEFLSNFIATYTRQ</sequence>
<dbReference type="AlphaFoldDB" id="A0A6G1DA85"/>
<accession>A0A6G1DA85</accession>
<protein>
    <submittedName>
        <fullName evidence="1">Uncharacterized protein</fullName>
    </submittedName>
</protein>
<proteinExistence type="predicted"/>
<gene>
    <name evidence="1" type="ORF">E2562_035508</name>
</gene>
<keyword evidence="2" id="KW-1185">Reference proteome</keyword>
<name>A0A6G1DA85_9ORYZ</name>
<evidence type="ECO:0000313" key="2">
    <source>
        <dbReference type="Proteomes" id="UP000479710"/>
    </source>
</evidence>
<dbReference type="Proteomes" id="UP000479710">
    <property type="component" value="Unassembled WGS sequence"/>
</dbReference>
<evidence type="ECO:0000313" key="1">
    <source>
        <dbReference type="EMBL" id="KAF0909347.1"/>
    </source>
</evidence>